<evidence type="ECO:0000313" key="10">
    <source>
        <dbReference type="EMBL" id="KUJ20003.1"/>
    </source>
</evidence>
<dbReference type="InterPro" id="IPR037069">
    <property type="entry name" value="AcylCoA_DH/ox_N_sf"/>
</dbReference>
<dbReference type="GO" id="GO:0005737">
    <property type="term" value="C:cytoplasm"/>
    <property type="evidence" value="ECO:0007669"/>
    <property type="project" value="TreeGrafter"/>
</dbReference>
<dbReference type="InterPro" id="IPR006091">
    <property type="entry name" value="Acyl-CoA_Oxase/DH_mid-dom"/>
</dbReference>
<dbReference type="SUPFAM" id="SSF47203">
    <property type="entry name" value="Acyl-CoA dehydrogenase C-terminal domain-like"/>
    <property type="match status" value="1"/>
</dbReference>
<dbReference type="Pfam" id="PF02770">
    <property type="entry name" value="Acyl-CoA_dh_M"/>
    <property type="match status" value="1"/>
</dbReference>
<keyword evidence="4 6" id="KW-0274">FAD</keyword>
<dbReference type="GeneID" id="28820328"/>
<dbReference type="Proteomes" id="UP000070700">
    <property type="component" value="Unassembled WGS sequence"/>
</dbReference>
<dbReference type="KEGG" id="psco:LY89DRAFT_612032"/>
<dbReference type="InterPro" id="IPR009100">
    <property type="entry name" value="AcylCoA_DH/oxidase_NM_dom_sf"/>
</dbReference>
<proteinExistence type="inferred from homology"/>
<comment type="cofactor">
    <cofactor evidence="1 6">
        <name>FAD</name>
        <dbReference type="ChEBI" id="CHEBI:57692"/>
    </cofactor>
</comment>
<keyword evidence="11" id="KW-1185">Reference proteome</keyword>
<dbReference type="SUPFAM" id="SSF56645">
    <property type="entry name" value="Acyl-CoA dehydrogenase NM domain-like"/>
    <property type="match status" value="1"/>
</dbReference>
<dbReference type="InterPro" id="IPR013786">
    <property type="entry name" value="AcylCoA_DH/ox_N"/>
</dbReference>
<protein>
    <submittedName>
        <fullName evidence="10">Acyl-CoA dehydrogenase</fullName>
    </submittedName>
</protein>
<dbReference type="RefSeq" id="XP_018074358.1">
    <property type="nucleotide sequence ID" value="XM_018210602.1"/>
</dbReference>
<dbReference type="GO" id="GO:0050660">
    <property type="term" value="F:flavin adenine dinucleotide binding"/>
    <property type="evidence" value="ECO:0007669"/>
    <property type="project" value="InterPro"/>
</dbReference>
<gene>
    <name evidence="10" type="ORF">LY89DRAFT_612032</name>
</gene>
<dbReference type="InterPro" id="IPR009075">
    <property type="entry name" value="AcylCo_DH/oxidase_C"/>
</dbReference>
<dbReference type="STRING" id="149040.A0A194XIL5"/>
<evidence type="ECO:0000256" key="6">
    <source>
        <dbReference type="RuleBase" id="RU362125"/>
    </source>
</evidence>
<dbReference type="PANTHER" id="PTHR48083">
    <property type="entry name" value="MEDIUM-CHAIN SPECIFIC ACYL-COA DEHYDROGENASE, MITOCHONDRIAL-RELATED"/>
    <property type="match status" value="1"/>
</dbReference>
<dbReference type="InterPro" id="IPR046373">
    <property type="entry name" value="Acyl-CoA_Oxase/DH_mid-dom_sf"/>
</dbReference>
<dbReference type="Pfam" id="PF00441">
    <property type="entry name" value="Acyl-CoA_dh_1"/>
    <property type="match status" value="1"/>
</dbReference>
<reference evidence="10 11" key="1">
    <citation type="submission" date="2015-10" db="EMBL/GenBank/DDBJ databases">
        <title>Full genome of DAOMC 229536 Phialocephala scopiformis, a fungal endophyte of spruce producing the potent anti-insectan compound rugulosin.</title>
        <authorList>
            <consortium name="DOE Joint Genome Institute"/>
            <person name="Walker A.K."/>
            <person name="Frasz S.L."/>
            <person name="Seifert K.A."/>
            <person name="Miller J.D."/>
            <person name="Mondo S.J."/>
            <person name="Labutti K."/>
            <person name="Lipzen A."/>
            <person name="Dockter R."/>
            <person name="Kennedy M."/>
            <person name="Grigoriev I.V."/>
            <person name="Spatafora J.W."/>
        </authorList>
    </citation>
    <scope>NUCLEOTIDE SEQUENCE [LARGE SCALE GENOMIC DNA]</scope>
    <source>
        <strain evidence="10 11">CBS 120377</strain>
    </source>
</reference>
<dbReference type="InterPro" id="IPR036250">
    <property type="entry name" value="AcylCo_DH-like_C"/>
</dbReference>
<feature type="domain" description="Acyl-CoA dehydrogenase/oxidase N-terminal" evidence="9">
    <location>
        <begin position="98"/>
        <end position="154"/>
    </location>
</feature>
<feature type="domain" description="Acyl-CoA dehydrogenase/oxidase C-terminal" evidence="7">
    <location>
        <begin position="266"/>
        <end position="423"/>
    </location>
</feature>
<evidence type="ECO:0000256" key="5">
    <source>
        <dbReference type="ARBA" id="ARBA00023002"/>
    </source>
</evidence>
<dbReference type="AlphaFoldDB" id="A0A194XIL5"/>
<dbReference type="Pfam" id="PF02771">
    <property type="entry name" value="Acyl-CoA_dh_N"/>
    <property type="match status" value="1"/>
</dbReference>
<keyword evidence="3 6" id="KW-0285">Flavoprotein</keyword>
<dbReference type="Gene3D" id="1.20.140.10">
    <property type="entry name" value="Butyryl-CoA Dehydrogenase, subunit A, domain 3"/>
    <property type="match status" value="1"/>
</dbReference>
<dbReference type="Gene3D" id="2.40.110.10">
    <property type="entry name" value="Butyryl-CoA Dehydrogenase, subunit A, domain 2"/>
    <property type="match status" value="1"/>
</dbReference>
<dbReference type="InterPro" id="IPR050741">
    <property type="entry name" value="Acyl-CoA_dehydrogenase"/>
</dbReference>
<comment type="similarity">
    <text evidence="2 6">Belongs to the acyl-CoA dehydrogenase family.</text>
</comment>
<dbReference type="GO" id="GO:0033539">
    <property type="term" value="P:fatty acid beta-oxidation using acyl-CoA dehydrogenase"/>
    <property type="evidence" value="ECO:0007669"/>
    <property type="project" value="TreeGrafter"/>
</dbReference>
<evidence type="ECO:0000259" key="7">
    <source>
        <dbReference type="Pfam" id="PF00441"/>
    </source>
</evidence>
<evidence type="ECO:0000256" key="3">
    <source>
        <dbReference type="ARBA" id="ARBA00022630"/>
    </source>
</evidence>
<evidence type="ECO:0000259" key="8">
    <source>
        <dbReference type="Pfam" id="PF02770"/>
    </source>
</evidence>
<organism evidence="10 11">
    <name type="scientific">Mollisia scopiformis</name>
    <name type="common">Conifer needle endophyte fungus</name>
    <name type="synonym">Phialocephala scopiformis</name>
    <dbReference type="NCBI Taxonomy" id="149040"/>
    <lineage>
        <taxon>Eukaryota</taxon>
        <taxon>Fungi</taxon>
        <taxon>Dikarya</taxon>
        <taxon>Ascomycota</taxon>
        <taxon>Pezizomycotina</taxon>
        <taxon>Leotiomycetes</taxon>
        <taxon>Helotiales</taxon>
        <taxon>Mollisiaceae</taxon>
        <taxon>Mollisia</taxon>
    </lineage>
</organism>
<dbReference type="PANTHER" id="PTHR48083:SF15">
    <property type="entry name" value="ACYL-COA DEHYDROGENASE APDG"/>
    <property type="match status" value="1"/>
</dbReference>
<dbReference type="Gene3D" id="1.10.540.10">
    <property type="entry name" value="Acyl-CoA dehydrogenase/oxidase, N-terminal domain"/>
    <property type="match status" value="1"/>
</dbReference>
<dbReference type="OrthoDB" id="10254877at2759"/>
<evidence type="ECO:0000313" key="11">
    <source>
        <dbReference type="Proteomes" id="UP000070700"/>
    </source>
</evidence>
<dbReference type="EMBL" id="KQ947410">
    <property type="protein sequence ID" value="KUJ20003.1"/>
    <property type="molecule type" value="Genomic_DNA"/>
</dbReference>
<dbReference type="GO" id="GO:0003995">
    <property type="term" value="F:acyl-CoA dehydrogenase activity"/>
    <property type="evidence" value="ECO:0007669"/>
    <property type="project" value="TreeGrafter"/>
</dbReference>
<evidence type="ECO:0000256" key="4">
    <source>
        <dbReference type="ARBA" id="ARBA00022827"/>
    </source>
</evidence>
<dbReference type="InParanoid" id="A0A194XIL5"/>
<sequence>MSKAVHVPFSEPPWLMGLPSAYYNDSHRKWQKTCRSLVDQLLMPQGGEWERAGDVPEDLFSKFASANFLIPNLSAPLPITWLKKLGIHSLPGGLAVEDFDYLHTLIYVDEVARTGSLGPVGAVTVGYAFGLPPILKFGSQDLQERFVPDVITGKKRICIAITEPGAGSDVSNIETTARRSPDGRFWVVNGSKKWITNGLWSHYASMAVRTGGPGPGGLSMLVVPLLDTPGVSMRRIKVGGQTAAGTTFIELDEVKVPIENLIGEEGQGMRYVMQNFNHERLTISISVNRLARVAISSAFEYCLKREAFGKKLMDQPVVRHRLAKCGAELESHWAWTEQFTYCMTKMSEEEANKELGGLTALAKAQAGKVLEVCAATAVLLFGGNGYTKSGQGEIAERIYREVPGARIPGGSEDVMLDLAIRQLVKNFQRKTKELETEMERPKGSSKL</sequence>
<accession>A0A194XIL5</accession>
<feature type="domain" description="Acyl-CoA oxidase/dehydrogenase middle" evidence="8">
    <location>
        <begin position="158"/>
        <end position="253"/>
    </location>
</feature>
<evidence type="ECO:0000256" key="2">
    <source>
        <dbReference type="ARBA" id="ARBA00009347"/>
    </source>
</evidence>
<evidence type="ECO:0000256" key="1">
    <source>
        <dbReference type="ARBA" id="ARBA00001974"/>
    </source>
</evidence>
<name>A0A194XIL5_MOLSC</name>
<evidence type="ECO:0000259" key="9">
    <source>
        <dbReference type="Pfam" id="PF02771"/>
    </source>
</evidence>
<keyword evidence="5 6" id="KW-0560">Oxidoreductase</keyword>